<protein>
    <submittedName>
        <fullName evidence="1">Uncharacterized protein</fullName>
    </submittedName>
</protein>
<evidence type="ECO:0000313" key="1">
    <source>
        <dbReference type="EMBL" id="KAJ5465798.1"/>
    </source>
</evidence>
<reference evidence="1" key="1">
    <citation type="submission" date="2022-12" db="EMBL/GenBank/DDBJ databases">
        <authorList>
            <person name="Petersen C."/>
        </authorList>
    </citation>
    <scope>NUCLEOTIDE SEQUENCE</scope>
    <source>
        <strain evidence="1">IBT 17660</strain>
    </source>
</reference>
<name>A0A9W9WIQ6_9EURO</name>
<evidence type="ECO:0000313" key="2">
    <source>
        <dbReference type="Proteomes" id="UP001147760"/>
    </source>
</evidence>
<accession>A0A9W9WIQ6</accession>
<dbReference type="EMBL" id="JAPWDO010000006">
    <property type="protein sequence ID" value="KAJ5465798.1"/>
    <property type="molecule type" value="Genomic_DNA"/>
</dbReference>
<gene>
    <name evidence="1" type="ORF">N7530_009585</name>
</gene>
<reference evidence="1" key="2">
    <citation type="journal article" date="2023" name="IMA Fungus">
        <title>Comparative genomic study of the Penicillium genus elucidates a diverse pangenome and 15 lateral gene transfer events.</title>
        <authorList>
            <person name="Petersen C."/>
            <person name="Sorensen T."/>
            <person name="Nielsen M.R."/>
            <person name="Sondergaard T.E."/>
            <person name="Sorensen J.L."/>
            <person name="Fitzpatrick D.A."/>
            <person name="Frisvad J.C."/>
            <person name="Nielsen K.L."/>
        </authorList>
    </citation>
    <scope>NUCLEOTIDE SEQUENCE</scope>
    <source>
        <strain evidence="1">IBT 17660</strain>
    </source>
</reference>
<dbReference type="AlphaFoldDB" id="A0A9W9WIQ6"/>
<proteinExistence type="predicted"/>
<dbReference type="Proteomes" id="UP001147760">
    <property type="component" value="Unassembled WGS sequence"/>
</dbReference>
<organism evidence="1 2">
    <name type="scientific">Penicillium desertorum</name>
    <dbReference type="NCBI Taxonomy" id="1303715"/>
    <lineage>
        <taxon>Eukaryota</taxon>
        <taxon>Fungi</taxon>
        <taxon>Dikarya</taxon>
        <taxon>Ascomycota</taxon>
        <taxon>Pezizomycotina</taxon>
        <taxon>Eurotiomycetes</taxon>
        <taxon>Eurotiomycetidae</taxon>
        <taxon>Eurotiales</taxon>
        <taxon>Aspergillaceae</taxon>
        <taxon>Penicillium</taxon>
    </lineage>
</organism>
<comment type="caution">
    <text evidence="1">The sequence shown here is derived from an EMBL/GenBank/DDBJ whole genome shotgun (WGS) entry which is preliminary data.</text>
</comment>
<sequence>MVACPACQYYPYYLPAIAFCPNSAQAKMKGTPAVFLDSGVYDARPPPETLIAASSRNTTYHTVIFNTEDCPSVASRM</sequence>
<keyword evidence="2" id="KW-1185">Reference proteome</keyword>